<dbReference type="RefSeq" id="XP_062644809.1">
    <property type="nucleotide sequence ID" value="XM_062794856.1"/>
</dbReference>
<protein>
    <recommendedName>
        <fullName evidence="4">Secreted protein</fullName>
    </recommendedName>
</protein>
<accession>A0AAN6TUR7</accession>
<organism evidence="2 3">
    <name type="scientific">Parathielavia appendiculata</name>
    <dbReference type="NCBI Taxonomy" id="2587402"/>
    <lineage>
        <taxon>Eukaryota</taxon>
        <taxon>Fungi</taxon>
        <taxon>Dikarya</taxon>
        <taxon>Ascomycota</taxon>
        <taxon>Pezizomycotina</taxon>
        <taxon>Sordariomycetes</taxon>
        <taxon>Sordariomycetidae</taxon>
        <taxon>Sordariales</taxon>
        <taxon>Chaetomiaceae</taxon>
        <taxon>Parathielavia</taxon>
    </lineage>
</organism>
<evidence type="ECO:0000256" key="1">
    <source>
        <dbReference type="SAM" id="SignalP"/>
    </source>
</evidence>
<comment type="caution">
    <text evidence="2">The sequence shown here is derived from an EMBL/GenBank/DDBJ whole genome shotgun (WGS) entry which is preliminary data.</text>
</comment>
<feature type="signal peptide" evidence="1">
    <location>
        <begin position="1"/>
        <end position="27"/>
    </location>
</feature>
<reference evidence="2" key="1">
    <citation type="journal article" date="2023" name="Mol. Phylogenet. Evol.">
        <title>Genome-scale phylogeny and comparative genomics of the fungal order Sordariales.</title>
        <authorList>
            <person name="Hensen N."/>
            <person name="Bonometti L."/>
            <person name="Westerberg I."/>
            <person name="Brannstrom I.O."/>
            <person name="Guillou S."/>
            <person name="Cros-Aarteil S."/>
            <person name="Calhoun S."/>
            <person name="Haridas S."/>
            <person name="Kuo A."/>
            <person name="Mondo S."/>
            <person name="Pangilinan J."/>
            <person name="Riley R."/>
            <person name="LaButti K."/>
            <person name="Andreopoulos B."/>
            <person name="Lipzen A."/>
            <person name="Chen C."/>
            <person name="Yan M."/>
            <person name="Daum C."/>
            <person name="Ng V."/>
            <person name="Clum A."/>
            <person name="Steindorff A."/>
            <person name="Ohm R.A."/>
            <person name="Martin F."/>
            <person name="Silar P."/>
            <person name="Natvig D.O."/>
            <person name="Lalanne C."/>
            <person name="Gautier V."/>
            <person name="Ament-Velasquez S.L."/>
            <person name="Kruys A."/>
            <person name="Hutchinson M.I."/>
            <person name="Powell A.J."/>
            <person name="Barry K."/>
            <person name="Miller A.N."/>
            <person name="Grigoriev I.V."/>
            <person name="Debuchy R."/>
            <person name="Gladieux P."/>
            <person name="Hiltunen Thoren M."/>
            <person name="Johannesson H."/>
        </authorList>
    </citation>
    <scope>NUCLEOTIDE SEQUENCE</scope>
    <source>
        <strain evidence="2">CBS 731.68</strain>
    </source>
</reference>
<gene>
    <name evidence="2" type="ORF">N657DRAFT_658062</name>
</gene>
<feature type="chain" id="PRO_5042924982" description="Secreted protein" evidence="1">
    <location>
        <begin position="28"/>
        <end position="173"/>
    </location>
</feature>
<evidence type="ECO:0008006" key="4">
    <source>
        <dbReference type="Google" id="ProtNLM"/>
    </source>
</evidence>
<proteinExistence type="predicted"/>
<keyword evidence="3" id="KW-1185">Reference proteome</keyword>
<dbReference type="AlphaFoldDB" id="A0AAN6TUR7"/>
<keyword evidence="1" id="KW-0732">Signal</keyword>
<reference evidence="2" key="2">
    <citation type="submission" date="2023-05" db="EMBL/GenBank/DDBJ databases">
        <authorList>
            <consortium name="Lawrence Berkeley National Laboratory"/>
            <person name="Steindorff A."/>
            <person name="Hensen N."/>
            <person name="Bonometti L."/>
            <person name="Westerberg I."/>
            <person name="Brannstrom I.O."/>
            <person name="Guillou S."/>
            <person name="Cros-Aarteil S."/>
            <person name="Calhoun S."/>
            <person name="Haridas S."/>
            <person name="Kuo A."/>
            <person name="Mondo S."/>
            <person name="Pangilinan J."/>
            <person name="Riley R."/>
            <person name="Labutti K."/>
            <person name="Andreopoulos B."/>
            <person name="Lipzen A."/>
            <person name="Chen C."/>
            <person name="Yanf M."/>
            <person name="Daum C."/>
            <person name="Ng V."/>
            <person name="Clum A."/>
            <person name="Ohm R."/>
            <person name="Martin F."/>
            <person name="Silar P."/>
            <person name="Natvig D."/>
            <person name="Lalanne C."/>
            <person name="Gautier V."/>
            <person name="Ament-Velasquez S.L."/>
            <person name="Kruys A."/>
            <person name="Hutchinson M.I."/>
            <person name="Powell A.J."/>
            <person name="Barry K."/>
            <person name="Miller A.N."/>
            <person name="Grigoriev I.V."/>
            <person name="Debuchy R."/>
            <person name="Gladieux P."/>
            <person name="Thoren M.H."/>
            <person name="Johannesson H."/>
        </authorList>
    </citation>
    <scope>NUCLEOTIDE SEQUENCE</scope>
    <source>
        <strain evidence="2">CBS 731.68</strain>
    </source>
</reference>
<dbReference type="GeneID" id="87831625"/>
<evidence type="ECO:0000313" key="3">
    <source>
        <dbReference type="Proteomes" id="UP001302602"/>
    </source>
</evidence>
<evidence type="ECO:0000313" key="2">
    <source>
        <dbReference type="EMBL" id="KAK4121038.1"/>
    </source>
</evidence>
<name>A0AAN6TUR7_9PEZI</name>
<dbReference type="EMBL" id="MU853235">
    <property type="protein sequence ID" value="KAK4121038.1"/>
    <property type="molecule type" value="Genomic_DNA"/>
</dbReference>
<sequence>MPLLCPSAPDTIWFATLPLAWAVPVLAISGPLASRATCGETAARVCYGVDGGTAQNIGPVDIDPLWTMPPKFGSSECTIPVDGAGTVLVLAKHINPRTNSSVTYYDLARTIDGGVDTTPEQRAASLLGACGGNGGMKGVTVDTSDPTYSSPAYVSSKAKPQDIIVKLVRAPSS</sequence>
<dbReference type="Proteomes" id="UP001302602">
    <property type="component" value="Unassembled WGS sequence"/>
</dbReference>